<dbReference type="EMBL" id="CP001098">
    <property type="protein sequence ID" value="ACL70693.1"/>
    <property type="molecule type" value="Genomic_DNA"/>
</dbReference>
<evidence type="ECO:0000256" key="1">
    <source>
        <dbReference type="SAM" id="Coils"/>
    </source>
</evidence>
<reference evidence="2 3" key="1">
    <citation type="journal article" date="2009" name="PLoS ONE">
        <title>Genome analysis of the anaerobic thermohalophilic bacterium Halothermothrix orenii.</title>
        <authorList>
            <person name="Mavromatis K."/>
            <person name="Ivanova N."/>
            <person name="Anderson I."/>
            <person name="Lykidis A."/>
            <person name="Hooper S.D."/>
            <person name="Sun H."/>
            <person name="Kunin V."/>
            <person name="Lapidus A."/>
            <person name="Hugenholtz P."/>
            <person name="Patel B."/>
            <person name="Kyrpides N.C."/>
        </authorList>
    </citation>
    <scope>NUCLEOTIDE SEQUENCE [LARGE SCALE GENOMIC DNA]</scope>
    <source>
        <strain evidence="3">H 168 / OCM 544 / DSM 9562</strain>
    </source>
</reference>
<dbReference type="KEGG" id="hor:Hore_19460"/>
<dbReference type="Proteomes" id="UP000000719">
    <property type="component" value="Chromosome"/>
</dbReference>
<keyword evidence="3" id="KW-1185">Reference proteome</keyword>
<protein>
    <submittedName>
        <fullName evidence="2">Uncharacterized protein</fullName>
    </submittedName>
</protein>
<feature type="coiled-coil region" evidence="1">
    <location>
        <begin position="2"/>
        <end position="81"/>
    </location>
</feature>
<accession>B8CZH4</accession>
<name>B8CZH4_HALOH</name>
<gene>
    <name evidence="2" type="ordered locus">Hore_19460</name>
</gene>
<dbReference type="AlphaFoldDB" id="B8CZH4"/>
<proteinExistence type="predicted"/>
<keyword evidence="1" id="KW-0175">Coiled coil</keyword>
<evidence type="ECO:0000313" key="3">
    <source>
        <dbReference type="Proteomes" id="UP000000719"/>
    </source>
</evidence>
<organism evidence="2 3">
    <name type="scientific">Halothermothrix orenii (strain H 168 / OCM 544 / DSM 9562)</name>
    <dbReference type="NCBI Taxonomy" id="373903"/>
    <lineage>
        <taxon>Bacteria</taxon>
        <taxon>Bacillati</taxon>
        <taxon>Bacillota</taxon>
        <taxon>Clostridia</taxon>
        <taxon>Halanaerobiales</taxon>
        <taxon>Halothermotrichaceae</taxon>
        <taxon>Halothermothrix</taxon>
    </lineage>
</organism>
<dbReference type="Gene3D" id="1.20.5.2950">
    <property type="match status" value="1"/>
</dbReference>
<sequence>MREELIEALIQVEKDARRLEEEGHKEAKKLCKYYRQKMDQEKEKRLLKARQEGKNLVKQAEQEAREYAQQLEKNKAKELKEMEARFNRIKSDVVNKYFKQITGFEGE</sequence>
<dbReference type="HOGENOM" id="CLU_2206356_0_0_9"/>
<dbReference type="STRING" id="373903.Hore_19460"/>
<evidence type="ECO:0000313" key="2">
    <source>
        <dbReference type="EMBL" id="ACL70693.1"/>
    </source>
</evidence>